<reference evidence="5" key="1">
    <citation type="journal article" date="2019" name="Int. J. Syst. Evol. Microbiol.">
        <title>The Global Catalogue of Microorganisms (GCM) 10K type strain sequencing project: providing services to taxonomists for standard genome sequencing and annotation.</title>
        <authorList>
            <consortium name="The Broad Institute Genomics Platform"/>
            <consortium name="The Broad Institute Genome Sequencing Center for Infectious Disease"/>
            <person name="Wu L."/>
            <person name="Ma J."/>
        </authorList>
    </citation>
    <scope>NUCLEOTIDE SEQUENCE [LARGE SCALE GENOMIC DNA]</scope>
    <source>
        <strain evidence="5">CGMCC 1.16305</strain>
    </source>
</reference>
<dbReference type="RefSeq" id="WP_380964287.1">
    <property type="nucleotide sequence ID" value="NZ_JBHTCO010000004.1"/>
</dbReference>
<evidence type="ECO:0000256" key="1">
    <source>
        <dbReference type="ARBA" id="ARBA00023122"/>
    </source>
</evidence>
<dbReference type="InterPro" id="IPR000644">
    <property type="entry name" value="CBS_dom"/>
</dbReference>
<dbReference type="PROSITE" id="PS51371">
    <property type="entry name" value="CBS"/>
    <property type="match status" value="2"/>
</dbReference>
<accession>A0ABW2PVI0</accession>
<sequence>MKVRDFMITDVIYVKKDETVRQLLRKLVTHKIGGVPVLDDEHKLLGMISDGDVVRALANNKQQTTFDFYSMIIRLEKTELKTSVKRKMDWTVDKVMTKRKLYYVNPDDDFEEVLNILSKHHFKKIPVINPAGRVVGVISRGDVIRFISQQITEE</sequence>
<evidence type="ECO:0000259" key="3">
    <source>
        <dbReference type="PROSITE" id="PS51371"/>
    </source>
</evidence>
<organism evidence="4 5">
    <name type="scientific">Scopulibacillus cellulosilyticus</name>
    <dbReference type="NCBI Taxonomy" id="2665665"/>
    <lineage>
        <taxon>Bacteria</taxon>
        <taxon>Bacillati</taxon>
        <taxon>Bacillota</taxon>
        <taxon>Bacilli</taxon>
        <taxon>Bacillales</taxon>
        <taxon>Sporolactobacillaceae</taxon>
        <taxon>Scopulibacillus</taxon>
    </lineage>
</organism>
<dbReference type="PANTHER" id="PTHR43080">
    <property type="entry name" value="CBS DOMAIN-CONTAINING PROTEIN CBSX3, MITOCHONDRIAL"/>
    <property type="match status" value="1"/>
</dbReference>
<evidence type="ECO:0000313" key="5">
    <source>
        <dbReference type="Proteomes" id="UP001596505"/>
    </source>
</evidence>
<comment type="caution">
    <text evidence="4">The sequence shown here is derived from an EMBL/GenBank/DDBJ whole genome shotgun (WGS) entry which is preliminary data.</text>
</comment>
<evidence type="ECO:0000313" key="4">
    <source>
        <dbReference type="EMBL" id="MFC7392301.1"/>
    </source>
</evidence>
<dbReference type="Pfam" id="PF00571">
    <property type="entry name" value="CBS"/>
    <property type="match status" value="2"/>
</dbReference>
<feature type="domain" description="CBS" evidence="3">
    <location>
        <begin position="7"/>
        <end position="64"/>
    </location>
</feature>
<dbReference type="SUPFAM" id="SSF54631">
    <property type="entry name" value="CBS-domain pair"/>
    <property type="match status" value="1"/>
</dbReference>
<dbReference type="InterPro" id="IPR046342">
    <property type="entry name" value="CBS_dom_sf"/>
</dbReference>
<keyword evidence="5" id="KW-1185">Reference proteome</keyword>
<keyword evidence="1 2" id="KW-0129">CBS domain</keyword>
<evidence type="ECO:0000256" key="2">
    <source>
        <dbReference type="PROSITE-ProRule" id="PRU00703"/>
    </source>
</evidence>
<dbReference type="PANTHER" id="PTHR43080:SF2">
    <property type="entry name" value="CBS DOMAIN-CONTAINING PROTEIN"/>
    <property type="match status" value="1"/>
</dbReference>
<dbReference type="SMART" id="SM00116">
    <property type="entry name" value="CBS"/>
    <property type="match status" value="2"/>
</dbReference>
<dbReference type="Gene3D" id="3.10.580.10">
    <property type="entry name" value="CBS-domain"/>
    <property type="match status" value="1"/>
</dbReference>
<dbReference type="CDD" id="cd04586">
    <property type="entry name" value="CBS_pair_BON_assoc"/>
    <property type="match status" value="1"/>
</dbReference>
<dbReference type="EMBL" id="JBHTCO010000004">
    <property type="protein sequence ID" value="MFC7392301.1"/>
    <property type="molecule type" value="Genomic_DNA"/>
</dbReference>
<feature type="domain" description="CBS" evidence="3">
    <location>
        <begin position="96"/>
        <end position="153"/>
    </location>
</feature>
<gene>
    <name evidence="4" type="ORF">ACFQRG_04840</name>
</gene>
<protein>
    <submittedName>
        <fullName evidence="4">CBS domain-containing protein</fullName>
    </submittedName>
</protein>
<name>A0ABW2PVI0_9BACL</name>
<proteinExistence type="predicted"/>
<dbReference type="InterPro" id="IPR051257">
    <property type="entry name" value="Diverse_CBS-Domain"/>
</dbReference>
<dbReference type="Proteomes" id="UP001596505">
    <property type="component" value="Unassembled WGS sequence"/>
</dbReference>